<accession>A0A8H6FCA9</accession>
<name>A0A8H6FCA9_9LECA</name>
<protein>
    <submittedName>
        <fullName evidence="1">Uncharacterized protein</fullName>
    </submittedName>
</protein>
<evidence type="ECO:0000313" key="1">
    <source>
        <dbReference type="EMBL" id="KAF6222648.1"/>
    </source>
</evidence>
<evidence type="ECO:0000313" key="2">
    <source>
        <dbReference type="Proteomes" id="UP000593566"/>
    </source>
</evidence>
<comment type="caution">
    <text evidence="1">The sequence shown here is derived from an EMBL/GenBank/DDBJ whole genome shotgun (WGS) entry which is preliminary data.</text>
</comment>
<dbReference type="AlphaFoldDB" id="A0A8H6FCA9"/>
<sequence>MASTASSTDVGCDALLTTLSDLPNEVLTKILARTVASKVPFHLDGFIQLGKVYQKLPSQMTKGLSLAVFLRALPSSQKEHYLDWLLVNGTGTSRRVRACGKLAFFSEKIFMISPRLLKTLQDGSCRNVSAPDKAAVLSHVQHVVAPLPTADLACRFSRLSPYNAFTRIRVLSIEPQFLDGCNRVYCQSLETASAPIPLQPLLEDEPDSTFPKGIPKRHSAPQELLSLLEDVGLQVGRMEVDLILCDTEDSRQWAIVELSSRIYPYLQIIGMLMPKTRSVHSQKSPAPV</sequence>
<keyword evidence="2" id="KW-1185">Reference proteome</keyword>
<dbReference type="EMBL" id="JACCJB010000011">
    <property type="protein sequence ID" value="KAF6222648.1"/>
    <property type="molecule type" value="Genomic_DNA"/>
</dbReference>
<dbReference type="Proteomes" id="UP000593566">
    <property type="component" value="Unassembled WGS sequence"/>
</dbReference>
<proteinExistence type="predicted"/>
<organism evidence="1 2">
    <name type="scientific">Letharia lupina</name>
    <dbReference type="NCBI Taxonomy" id="560253"/>
    <lineage>
        <taxon>Eukaryota</taxon>
        <taxon>Fungi</taxon>
        <taxon>Dikarya</taxon>
        <taxon>Ascomycota</taxon>
        <taxon>Pezizomycotina</taxon>
        <taxon>Lecanoromycetes</taxon>
        <taxon>OSLEUM clade</taxon>
        <taxon>Lecanoromycetidae</taxon>
        <taxon>Lecanorales</taxon>
        <taxon>Lecanorineae</taxon>
        <taxon>Parmeliaceae</taxon>
        <taxon>Letharia</taxon>
    </lineage>
</organism>
<dbReference type="RefSeq" id="XP_037151994.1">
    <property type="nucleotide sequence ID" value="XM_037291632.1"/>
</dbReference>
<gene>
    <name evidence="1" type="ORF">HO133_000695</name>
</gene>
<reference evidence="1 2" key="1">
    <citation type="journal article" date="2020" name="Genomics">
        <title>Complete, high-quality genomes from long-read metagenomic sequencing of two wolf lichen thalli reveals enigmatic genome architecture.</title>
        <authorList>
            <person name="McKenzie S.K."/>
            <person name="Walston R.F."/>
            <person name="Allen J.L."/>
        </authorList>
    </citation>
    <scope>NUCLEOTIDE SEQUENCE [LARGE SCALE GENOMIC DNA]</scope>
    <source>
        <strain evidence="1">WasteWater1</strain>
    </source>
</reference>
<dbReference type="GeneID" id="59329113"/>